<evidence type="ECO:0000313" key="3">
    <source>
        <dbReference type="Proteomes" id="UP000325832"/>
    </source>
</evidence>
<name>A0A5J6TB86_9CAUD</name>
<feature type="region of interest" description="Disordered" evidence="1">
    <location>
        <begin position="210"/>
        <end position="290"/>
    </location>
</feature>
<reference evidence="2 3" key="1">
    <citation type="submission" date="2019-07" db="EMBL/GenBank/DDBJ databases">
        <authorList>
            <person name="Lauer M.J."/>
            <person name="Stoner T.H."/>
            <person name="Garlena R.A."/>
            <person name="Russell D.A."/>
            <person name="Pope W.H."/>
            <person name="Jacobs-Sera D."/>
            <person name="Hatfull G.F."/>
        </authorList>
    </citation>
    <scope>NUCLEOTIDE SEQUENCE [LARGE SCALE GENOMIC DNA]</scope>
</reference>
<feature type="compositionally biased region" description="Basic residues" evidence="1">
    <location>
        <begin position="269"/>
        <end position="290"/>
    </location>
</feature>
<dbReference type="Proteomes" id="UP000325832">
    <property type="component" value="Genome"/>
</dbReference>
<dbReference type="EMBL" id="MN234162">
    <property type="protein sequence ID" value="QFG08151.1"/>
    <property type="molecule type" value="Genomic_DNA"/>
</dbReference>
<evidence type="ECO:0000256" key="1">
    <source>
        <dbReference type="SAM" id="MobiDB-lite"/>
    </source>
</evidence>
<organism evidence="2 3">
    <name type="scientific">Gordonia phage GretelLyn</name>
    <dbReference type="NCBI Taxonomy" id="2599844"/>
    <lineage>
        <taxon>Viruses</taxon>
        <taxon>Duplodnaviria</taxon>
        <taxon>Heunggongvirae</taxon>
        <taxon>Uroviricota</taxon>
        <taxon>Caudoviricetes</taxon>
        <taxon>Dovevirinae</taxon>
        <taxon>Lambovirus</taxon>
        <taxon>Lambovirus sadboi</taxon>
    </lineage>
</organism>
<evidence type="ECO:0000313" key="2">
    <source>
        <dbReference type="EMBL" id="QFG08151.1"/>
    </source>
</evidence>
<accession>A0A5J6TB86</accession>
<protein>
    <submittedName>
        <fullName evidence="2">Uncharacterized protein</fullName>
    </submittedName>
</protein>
<sequence length="290" mass="30547">MAIRRISVPKIGGGRAWGNALGGFRFQHRNRLGEFALSGQKTNRERYLDAIAKSRRRGKVAAARKIKNPNATTPHGKAAMKSAAARATNGTKIKAGIGIAGGTVAAIGIIRTVSGLSPFFDISRKNFRIGVKPSVDLGRNFKLSTVHSIGIERTGDDLFDKAIKRGQEGVSIGTRRAFGNGSRGDLAVGIADNITGRQTQLKVAGVKLTQEGGGAGSARRWRYSGGNSSGKAAVPGAPASAKNAKSKRKPGKGAHTVTTTAKGKPAVRGQRRKKKAKAASQKRRGRSYTK</sequence>
<gene>
    <name evidence="2" type="primary">10</name>
    <name evidence="2" type="ORF">PBI_GRETELLYN_10</name>
</gene>
<proteinExistence type="predicted"/>